<dbReference type="GO" id="GO:0005886">
    <property type="term" value="C:plasma membrane"/>
    <property type="evidence" value="ECO:0007669"/>
    <property type="project" value="UniProtKB-SubCell"/>
</dbReference>
<dbReference type="SUPFAM" id="SSF54862">
    <property type="entry name" value="4Fe-4S ferredoxins"/>
    <property type="match status" value="1"/>
</dbReference>
<keyword evidence="10" id="KW-1185">Reference proteome</keyword>
<dbReference type="InterPro" id="IPR017896">
    <property type="entry name" value="4Fe4S_Fe-S-bd"/>
</dbReference>
<proteinExistence type="predicted"/>
<feature type="transmembrane region" description="Helical" evidence="7">
    <location>
        <begin position="318"/>
        <end position="339"/>
    </location>
</feature>
<feature type="transmembrane region" description="Helical" evidence="7">
    <location>
        <begin position="38"/>
        <end position="58"/>
    </location>
</feature>
<feature type="domain" description="4Fe-4S ferredoxin-type" evidence="8">
    <location>
        <begin position="275"/>
        <end position="303"/>
    </location>
</feature>
<feature type="transmembrane region" description="Helical" evidence="7">
    <location>
        <begin position="100"/>
        <end position="118"/>
    </location>
</feature>
<keyword evidence="3" id="KW-0479">Metal-binding</keyword>
<evidence type="ECO:0000256" key="3">
    <source>
        <dbReference type="ARBA" id="ARBA00022723"/>
    </source>
</evidence>
<evidence type="ECO:0000259" key="8">
    <source>
        <dbReference type="PROSITE" id="PS51379"/>
    </source>
</evidence>
<dbReference type="PROSITE" id="PS00198">
    <property type="entry name" value="4FE4S_FER_1"/>
    <property type="match status" value="2"/>
</dbReference>
<evidence type="ECO:0000256" key="7">
    <source>
        <dbReference type="SAM" id="Phobius"/>
    </source>
</evidence>
<dbReference type="Pfam" id="PF12801">
    <property type="entry name" value="Fer4_5"/>
    <property type="match status" value="1"/>
</dbReference>
<comment type="subcellular location">
    <subcellularLocation>
        <location evidence="1">Cell membrane</location>
    </subcellularLocation>
</comment>
<dbReference type="InterPro" id="IPR052378">
    <property type="entry name" value="NosR_regulator"/>
</dbReference>
<keyword evidence="7" id="KW-0812">Transmembrane</keyword>
<evidence type="ECO:0000256" key="1">
    <source>
        <dbReference type="ARBA" id="ARBA00004236"/>
    </source>
</evidence>
<dbReference type="AlphaFoldDB" id="A0A9J7BUX8"/>
<evidence type="ECO:0000256" key="5">
    <source>
        <dbReference type="ARBA" id="ARBA00023014"/>
    </source>
</evidence>
<accession>A0A9J7BUX8</accession>
<protein>
    <submittedName>
        <fullName evidence="9">4Fe-4S binding protein</fullName>
    </submittedName>
</protein>
<dbReference type="PANTHER" id="PTHR30224">
    <property type="entry name" value="ELECTRON TRANSPORT PROTEIN"/>
    <property type="match status" value="1"/>
</dbReference>
<dbReference type="GO" id="GO:0046872">
    <property type="term" value="F:metal ion binding"/>
    <property type="evidence" value="ECO:0007669"/>
    <property type="project" value="UniProtKB-KW"/>
</dbReference>
<gene>
    <name evidence="9" type="ORF">MOP44_02485</name>
</gene>
<name>A0A9J7BUX8_9BACT</name>
<reference evidence="9" key="1">
    <citation type="submission" date="2021-04" db="EMBL/GenBank/DDBJ databases">
        <title>Phylogenetic analysis of Acidobacteriaceae.</title>
        <authorList>
            <person name="Qiu L."/>
            <person name="Zhang Q."/>
        </authorList>
    </citation>
    <scope>NUCLEOTIDE SEQUENCE</scope>
    <source>
        <strain evidence="9">DSM 25168</strain>
    </source>
</reference>
<dbReference type="EMBL" id="CP093313">
    <property type="protein sequence ID" value="UWZ84813.1"/>
    <property type="molecule type" value="Genomic_DNA"/>
</dbReference>
<evidence type="ECO:0000256" key="4">
    <source>
        <dbReference type="ARBA" id="ARBA00023004"/>
    </source>
</evidence>
<evidence type="ECO:0000313" key="10">
    <source>
        <dbReference type="Proteomes" id="UP001059380"/>
    </source>
</evidence>
<evidence type="ECO:0000256" key="2">
    <source>
        <dbReference type="ARBA" id="ARBA00022475"/>
    </source>
</evidence>
<evidence type="ECO:0000313" key="9">
    <source>
        <dbReference type="EMBL" id="UWZ84813.1"/>
    </source>
</evidence>
<dbReference type="Gene3D" id="3.30.70.20">
    <property type="match status" value="1"/>
</dbReference>
<dbReference type="InterPro" id="IPR017900">
    <property type="entry name" value="4Fe4S_Fe_S_CS"/>
</dbReference>
<organism evidence="9 10">
    <name type="scientific">Occallatibacter riparius</name>
    <dbReference type="NCBI Taxonomy" id="1002689"/>
    <lineage>
        <taxon>Bacteria</taxon>
        <taxon>Pseudomonadati</taxon>
        <taxon>Acidobacteriota</taxon>
        <taxon>Terriglobia</taxon>
        <taxon>Terriglobales</taxon>
        <taxon>Acidobacteriaceae</taxon>
        <taxon>Occallatibacter</taxon>
    </lineage>
</organism>
<sequence length="374" mass="41635">MATPVAVPHEVTEKTIRGEKKKLVRRTKPDRSQQIRHWVQGLFVALNAWLGIQFYLWVRYYERGGTGLYVPRPAGGEGYLPIAGLMNLKYFAVTGHVPQVHPAAMYLLGAFLLMSILLKKAFCSWLCPVGTFSEFLAAAGRRIFGRNLHLPTWADVSLRSLKYILLGLFVAVIGAMSAEALLGFMNTPYGLMADVKMLNFFRDASMTAVVVLGLLVLLSMLVQNFWCRYLCPYGALMGLVSLLSPVKIRRDEEACIDCGKCAKVCPASLKVDQLVQIRSVECAACLQCVAACPAENALQFALTPRKAQTAAQRWYRRALSPVVVTCVIAYLFFGIVLYARVTNHWKTDLPREVYMELVPNADHLSHPRSVSTGQ</sequence>
<feature type="transmembrane region" description="Helical" evidence="7">
    <location>
        <begin position="204"/>
        <end position="227"/>
    </location>
</feature>
<keyword evidence="2" id="KW-1003">Cell membrane</keyword>
<evidence type="ECO:0000256" key="6">
    <source>
        <dbReference type="ARBA" id="ARBA00023136"/>
    </source>
</evidence>
<dbReference type="PANTHER" id="PTHR30224:SF4">
    <property type="entry name" value="ELECTRON TRANSPORT PROTEIN YCCM-RELATED"/>
    <property type="match status" value="1"/>
</dbReference>
<dbReference type="RefSeq" id="WP_260794319.1">
    <property type="nucleotide sequence ID" value="NZ_CP093313.1"/>
</dbReference>
<feature type="transmembrane region" description="Helical" evidence="7">
    <location>
        <begin position="163"/>
        <end position="184"/>
    </location>
</feature>
<keyword evidence="5" id="KW-0411">Iron-sulfur</keyword>
<dbReference type="Pfam" id="PF13237">
    <property type="entry name" value="Fer4_10"/>
    <property type="match status" value="1"/>
</dbReference>
<keyword evidence="4" id="KW-0408">Iron</keyword>
<keyword evidence="6 7" id="KW-0472">Membrane</keyword>
<dbReference type="KEGG" id="orp:MOP44_02485"/>
<feature type="domain" description="4Fe-4S ferredoxin-type" evidence="8">
    <location>
        <begin position="246"/>
        <end position="274"/>
    </location>
</feature>
<dbReference type="Proteomes" id="UP001059380">
    <property type="component" value="Chromosome"/>
</dbReference>
<dbReference type="PROSITE" id="PS51379">
    <property type="entry name" value="4FE4S_FER_2"/>
    <property type="match status" value="2"/>
</dbReference>
<keyword evidence="7" id="KW-1133">Transmembrane helix</keyword>
<dbReference type="GO" id="GO:0051536">
    <property type="term" value="F:iron-sulfur cluster binding"/>
    <property type="evidence" value="ECO:0007669"/>
    <property type="project" value="UniProtKB-KW"/>
</dbReference>